<keyword evidence="1" id="KW-0732">Signal</keyword>
<accession>A0A855SGU9</accession>
<name>A0A855SGU9_PHOAN</name>
<dbReference type="Proteomes" id="UP000241440">
    <property type="component" value="Unassembled WGS sequence"/>
</dbReference>
<dbReference type="SMART" id="SM00635">
    <property type="entry name" value="BID_2"/>
    <property type="match status" value="7"/>
</dbReference>
<evidence type="ECO:0000313" key="4">
    <source>
        <dbReference type="Proteomes" id="UP000241440"/>
    </source>
</evidence>
<feature type="domain" description="BIG2" evidence="2">
    <location>
        <begin position="336"/>
        <end position="410"/>
    </location>
</feature>
<feature type="domain" description="BIG2" evidence="2">
    <location>
        <begin position="619"/>
        <end position="708"/>
    </location>
</feature>
<proteinExistence type="predicted"/>
<dbReference type="Gene3D" id="2.60.40.1080">
    <property type="match status" value="7"/>
</dbReference>
<feature type="domain" description="BIG2" evidence="2">
    <location>
        <begin position="827"/>
        <end position="910"/>
    </location>
</feature>
<sequence>MKRILILTLSLFSLLLSGCNSGGGDGGDGKDGGGEQRWDFNASELQLSPAETVLPIGLTQPLKVDAIIDGEPNQDVTTTPALTWRSSDESAVTVDSTGHVKAIKTSEAPVVITATGMNADGSIVESTAQITVSSAVADAIQVTPNNGYNTLVVGFPVGYQATAMLSDGTTRDVTNDPALVWASSNDEIVTVVSGIDSGNGVVSGLQAGSDLVTATLSANGVSSKGEATLRIINAGSIKIDVLPVPADTTPDIIVGSTYDFVALLTVEDDVINITDSPAVRWSSTDASVATISTGVSAQHATATGVGTGSTDIFATATVGGASYDSNRVSLLVSEIVVTDLIVNAEFDSVPILLPQQLSAKAGSNDMTNTVIWSLESGQATLEGNVLTGTEAGEVVVKATSLSPDGHTRFEGSKTISVSADPISRIDVYPVSYTIPTGVDKAYTATAIVNGTDTYDVTNNVAINWTTSDTAVATVSKSGVATAAALLNGNKASTEIRATLALSDQLKPTGTAPLLVTSTAVSSLDISGQATIPLGMNFPLTATIRLADEHSSMNVTESVTWSSDNQYVTVTTGLESGNGVVTVLPNATPDETVTITAQLQNADGSQKIVGSHTITVAEAAVSSMSIAPKADQTTGSLTVGLTRQYEATLQLSNGQHRTLTENSDLHWSVVSGSDTFIKVSASGEVTALSAGTDKIQAIYSGLTETGKTISAESDDITAVEAVMVPGSLKIVRYSGKEDPGSDSIPLGLEVLYSAMATFTDSDTPKNVTGQTDWVVNPQGQSNVSLDTSHNEYVAVKALEITEKAVSLVATNSEYSESDTLSVDVGEKVITDFYTYLFTSVMQPNQQDQVTAWAIFSNGDTIEITNEVQWSSDNPDAITVSANTGELTAVGEWGQAATISGYYPALGATDIEKIEINIPTCGDVDDTEKYNQNMQCLKVASDDKGNWFTSTPTTRFVHLFGYAVSKSNDNTGDTYASEFQGNNGTWFIQFVQTGKNVVNPGQGNDGQAGVNGQFDRWCQKLAAANFAGRNTWHRPSWELLTGFWAKYKGYSNGLWEARGWPTGRMYMTDKINGSTGTDYQMKSLFDGSEDLNQAPAEYSYGSCVATP</sequence>
<evidence type="ECO:0000259" key="2">
    <source>
        <dbReference type="SMART" id="SM00635"/>
    </source>
</evidence>
<dbReference type="PROSITE" id="PS51257">
    <property type="entry name" value="PROKAR_LIPOPROTEIN"/>
    <property type="match status" value="1"/>
</dbReference>
<protein>
    <recommendedName>
        <fullName evidence="2">BIG2 domain-containing protein</fullName>
    </recommendedName>
</protein>
<dbReference type="GeneID" id="61228797"/>
<dbReference type="InterPro" id="IPR003343">
    <property type="entry name" value="Big_2"/>
</dbReference>
<dbReference type="AlphaFoldDB" id="A0A855SGU9"/>
<comment type="caution">
    <text evidence="3">The sequence shown here is derived from an EMBL/GenBank/DDBJ whole genome shotgun (WGS) entry which is preliminary data.</text>
</comment>
<feature type="domain" description="BIG2" evidence="2">
    <location>
        <begin position="519"/>
        <end position="608"/>
    </location>
</feature>
<feature type="chain" id="PRO_5032977010" description="BIG2 domain-containing protein" evidence="1">
    <location>
        <begin position="23"/>
        <end position="1105"/>
    </location>
</feature>
<feature type="domain" description="BIG2" evidence="2">
    <location>
        <begin position="136"/>
        <end position="226"/>
    </location>
</feature>
<dbReference type="SUPFAM" id="SSF49373">
    <property type="entry name" value="Invasin/intimin cell-adhesion fragments"/>
    <property type="match status" value="1"/>
</dbReference>
<evidence type="ECO:0000313" key="3">
    <source>
        <dbReference type="EMBL" id="PSX07656.1"/>
    </source>
</evidence>
<dbReference type="InterPro" id="IPR008964">
    <property type="entry name" value="Invasin/intimin_cell_adhesion"/>
</dbReference>
<evidence type="ECO:0000256" key="1">
    <source>
        <dbReference type="SAM" id="SignalP"/>
    </source>
</evidence>
<feature type="signal peptide" evidence="1">
    <location>
        <begin position="1"/>
        <end position="22"/>
    </location>
</feature>
<feature type="domain" description="BIG2" evidence="2">
    <location>
        <begin position="41"/>
        <end position="124"/>
    </location>
</feature>
<feature type="domain" description="BIG2" evidence="2">
    <location>
        <begin position="421"/>
        <end position="511"/>
    </location>
</feature>
<dbReference type="EMBL" id="PYOY01000004">
    <property type="protein sequence ID" value="PSX07656.1"/>
    <property type="molecule type" value="Genomic_DNA"/>
</dbReference>
<organism evidence="3 4">
    <name type="scientific">Photobacterium angustum</name>
    <dbReference type="NCBI Taxonomy" id="661"/>
    <lineage>
        <taxon>Bacteria</taxon>
        <taxon>Pseudomonadati</taxon>
        <taxon>Pseudomonadota</taxon>
        <taxon>Gammaproteobacteria</taxon>
        <taxon>Vibrionales</taxon>
        <taxon>Vibrionaceae</taxon>
        <taxon>Photobacterium</taxon>
    </lineage>
</organism>
<dbReference type="Pfam" id="PF02368">
    <property type="entry name" value="Big_2"/>
    <property type="match status" value="1"/>
</dbReference>
<dbReference type="RefSeq" id="WP_052956279.1">
    <property type="nucleotide sequence ID" value="NZ_JZSX01000004.1"/>
</dbReference>
<gene>
    <name evidence="3" type="ORF">C0W41_10425</name>
</gene>
<reference evidence="3 4" key="1">
    <citation type="submission" date="2018-01" db="EMBL/GenBank/DDBJ databases">
        <title>Whole genome sequencing of Histamine producing bacteria.</title>
        <authorList>
            <person name="Butler K."/>
        </authorList>
    </citation>
    <scope>NUCLEOTIDE SEQUENCE [LARGE SCALE GENOMIC DNA]</scope>
    <source>
        <strain evidence="3 4">A2-1</strain>
    </source>
</reference>